<dbReference type="InterPro" id="IPR009061">
    <property type="entry name" value="DNA-bd_dom_put_sf"/>
</dbReference>
<organism evidence="3 4">
    <name type="scientific">Spiribacter pallidus</name>
    <dbReference type="NCBI Taxonomy" id="1987936"/>
    <lineage>
        <taxon>Bacteria</taxon>
        <taxon>Pseudomonadati</taxon>
        <taxon>Pseudomonadota</taxon>
        <taxon>Gammaproteobacteria</taxon>
        <taxon>Chromatiales</taxon>
        <taxon>Ectothiorhodospiraceae</taxon>
        <taxon>Spiribacter</taxon>
    </lineage>
</organism>
<dbReference type="Pfam" id="PF12728">
    <property type="entry name" value="HTH_17"/>
    <property type="match status" value="1"/>
</dbReference>
<dbReference type="PANTHER" id="PTHR38431:SF1">
    <property type="entry name" value="BLL2305 PROTEIN"/>
    <property type="match status" value="1"/>
</dbReference>
<dbReference type="Pfam" id="PF12727">
    <property type="entry name" value="PBP_like"/>
    <property type="match status" value="1"/>
</dbReference>
<evidence type="ECO:0000313" key="3">
    <source>
        <dbReference type="EMBL" id="MEX0468862.1"/>
    </source>
</evidence>
<dbReference type="SUPFAM" id="SSF46955">
    <property type="entry name" value="Putative DNA-binding domain"/>
    <property type="match status" value="1"/>
</dbReference>
<evidence type="ECO:0000259" key="1">
    <source>
        <dbReference type="Pfam" id="PF12727"/>
    </source>
</evidence>
<gene>
    <name evidence="3" type="ORF">V6X73_03835</name>
</gene>
<sequence>MDLLTTAEVAEYLRLKERKIYDLVSQGAIPYARVTGKLVFPRQAIDLWVMKHLEGDQALDANTPAVYAGSSDPLLDWALREAETELAQLCNGSGDGITRLLDGRAQLVGLHVIDSTTGRFNDPAHCGLGGMRDLIMLRWAKRTQGLVLPPGNPLGIRGIEDLRRTDLRVVQRQPGAGAQALLLYLLDRAGVQPPPPPRPGHAALDEDAVAVEVGSGRADCGLAIEAAARRHGLDFIALIEEPMDLAMKRRNYFETPIQRLLAFTATERFRETAAAMGGYDLSECTRVLFNA</sequence>
<name>A0ABV3TB62_9GAMM</name>
<dbReference type="InterPro" id="IPR024370">
    <property type="entry name" value="PBP_domain"/>
</dbReference>
<evidence type="ECO:0000313" key="4">
    <source>
        <dbReference type="Proteomes" id="UP001556709"/>
    </source>
</evidence>
<dbReference type="RefSeq" id="WP_367958918.1">
    <property type="nucleotide sequence ID" value="NZ_JBAKFH010000005.1"/>
</dbReference>
<dbReference type="InterPro" id="IPR041657">
    <property type="entry name" value="HTH_17"/>
</dbReference>
<comment type="caution">
    <text evidence="3">The sequence shown here is derived from an EMBL/GenBank/DDBJ whole genome shotgun (WGS) entry which is preliminary data.</text>
</comment>
<reference evidence="3 4" key="1">
    <citation type="submission" date="2024-02" db="EMBL/GenBank/DDBJ databases">
        <title>New especies of Spiribacter isolated from saline water.</title>
        <authorList>
            <person name="Leon M.J."/>
            <person name="De La Haba R."/>
            <person name="Sanchez-Porro C."/>
            <person name="Ventosa A."/>
        </authorList>
    </citation>
    <scope>NUCLEOTIDE SEQUENCE [LARGE SCALE GENOMIC DNA]</scope>
    <source>
        <strain evidence="4">ag22IC6-390</strain>
    </source>
</reference>
<dbReference type="EMBL" id="JBAKFM010000002">
    <property type="protein sequence ID" value="MEX0468862.1"/>
    <property type="molecule type" value="Genomic_DNA"/>
</dbReference>
<feature type="domain" description="Helix-turn-helix" evidence="2">
    <location>
        <begin position="3"/>
        <end position="50"/>
    </location>
</feature>
<feature type="domain" description="PBP" evidence="1">
    <location>
        <begin position="82"/>
        <end position="263"/>
    </location>
</feature>
<keyword evidence="4" id="KW-1185">Reference proteome</keyword>
<dbReference type="PANTHER" id="PTHR38431">
    <property type="entry name" value="BLL2305 PROTEIN"/>
    <property type="match status" value="1"/>
</dbReference>
<proteinExistence type="predicted"/>
<dbReference type="SUPFAM" id="SSF53850">
    <property type="entry name" value="Periplasmic binding protein-like II"/>
    <property type="match status" value="1"/>
</dbReference>
<accession>A0ABV3TB62</accession>
<dbReference type="Proteomes" id="UP001556709">
    <property type="component" value="Unassembled WGS sequence"/>
</dbReference>
<protein>
    <submittedName>
        <fullName evidence="3">Helix-turn-helix transcriptional regulator</fullName>
    </submittedName>
</protein>
<dbReference type="NCBIfam" id="TIGR01764">
    <property type="entry name" value="excise"/>
    <property type="match status" value="1"/>
</dbReference>
<evidence type="ECO:0000259" key="2">
    <source>
        <dbReference type="Pfam" id="PF12728"/>
    </source>
</evidence>
<dbReference type="InterPro" id="IPR010093">
    <property type="entry name" value="SinI_DNA-bd"/>
</dbReference>